<dbReference type="STRING" id="553218.CAMRE0001_0654"/>
<reference evidence="2 3" key="1">
    <citation type="submission" date="2008-08" db="EMBL/GenBank/DDBJ databases">
        <authorList>
            <person name="Madupu R."/>
            <person name="Durkin A.S."/>
            <person name="Torralba M."/>
            <person name="Methe B."/>
            <person name="Sutton G.G."/>
            <person name="Strausberg R.L."/>
            <person name="Nelson K.E."/>
        </authorList>
    </citation>
    <scope>NUCLEOTIDE SEQUENCE [LARGE SCALE GENOMIC DNA]</scope>
    <source>
        <strain evidence="2 3">RM3267</strain>
    </source>
</reference>
<proteinExistence type="predicted"/>
<dbReference type="PANTHER" id="PTHR36503:SF1">
    <property type="entry name" value="BLR2520 PROTEIN"/>
    <property type="match status" value="1"/>
</dbReference>
<evidence type="ECO:0000259" key="1">
    <source>
        <dbReference type="PROSITE" id="PS51819"/>
    </source>
</evidence>
<name>B9D1J3_CAMRE</name>
<dbReference type="eggNOG" id="COG0346">
    <property type="taxonomic scope" value="Bacteria"/>
</dbReference>
<dbReference type="EMBL" id="ACFU01000009">
    <property type="protein sequence ID" value="EEF14127.1"/>
    <property type="molecule type" value="Genomic_DNA"/>
</dbReference>
<evidence type="ECO:0000313" key="2">
    <source>
        <dbReference type="EMBL" id="EEF14127.1"/>
    </source>
</evidence>
<dbReference type="Pfam" id="PF00903">
    <property type="entry name" value="Glyoxalase"/>
    <property type="match status" value="1"/>
</dbReference>
<organism evidence="2 3">
    <name type="scientific">Campylobacter rectus RM3267</name>
    <dbReference type="NCBI Taxonomy" id="553218"/>
    <lineage>
        <taxon>Bacteria</taxon>
        <taxon>Pseudomonadati</taxon>
        <taxon>Campylobacterota</taxon>
        <taxon>Epsilonproteobacteria</taxon>
        <taxon>Campylobacterales</taxon>
        <taxon>Campylobacteraceae</taxon>
        <taxon>Campylobacter</taxon>
    </lineage>
</organism>
<keyword evidence="3" id="KW-1185">Reference proteome</keyword>
<dbReference type="CDD" id="cd07251">
    <property type="entry name" value="VOC_like"/>
    <property type="match status" value="1"/>
</dbReference>
<dbReference type="Gene3D" id="3.10.180.10">
    <property type="entry name" value="2,3-Dihydroxybiphenyl 1,2-Dioxygenase, domain 1"/>
    <property type="match status" value="1"/>
</dbReference>
<sequence length="168" mass="18842">MITATNPIQTPLTQKRYDKPKATEAKMNKITCICLGVRSMQRALKFYRDGLGYETDCKDDNPPVCFFNTPGTKFELYPLGALARDIDENYPPRGSGFGGITLAYNVKNKEDVGSVIELVKKAGGTIVKEPQDAFWGGYHAYFADPDGYYWEVVWGPGFKFDEDGLLKF</sequence>
<dbReference type="InterPro" id="IPR037523">
    <property type="entry name" value="VOC_core"/>
</dbReference>
<dbReference type="Proteomes" id="UP000003082">
    <property type="component" value="Unassembled WGS sequence"/>
</dbReference>
<accession>B9D1J3</accession>
<dbReference type="PANTHER" id="PTHR36503">
    <property type="entry name" value="BLR2520 PROTEIN"/>
    <property type="match status" value="1"/>
</dbReference>
<dbReference type="InterPro" id="IPR004360">
    <property type="entry name" value="Glyas_Fos-R_dOase_dom"/>
</dbReference>
<gene>
    <name evidence="2" type="ORF">CAMRE0001_0654</name>
</gene>
<evidence type="ECO:0000313" key="3">
    <source>
        <dbReference type="Proteomes" id="UP000003082"/>
    </source>
</evidence>
<dbReference type="SUPFAM" id="SSF54593">
    <property type="entry name" value="Glyoxalase/Bleomycin resistance protein/Dihydroxybiphenyl dioxygenase"/>
    <property type="match status" value="1"/>
</dbReference>
<dbReference type="InterPro" id="IPR029068">
    <property type="entry name" value="Glyas_Bleomycin-R_OHBP_Dase"/>
</dbReference>
<protein>
    <submittedName>
        <fullName evidence="2">Glyoxalase family protein</fullName>
    </submittedName>
</protein>
<dbReference type="PROSITE" id="PS51819">
    <property type="entry name" value="VOC"/>
    <property type="match status" value="1"/>
</dbReference>
<dbReference type="AlphaFoldDB" id="B9D1J3"/>
<feature type="domain" description="VOC" evidence="1">
    <location>
        <begin position="29"/>
        <end position="155"/>
    </location>
</feature>
<comment type="caution">
    <text evidence="2">The sequence shown here is derived from an EMBL/GenBank/DDBJ whole genome shotgun (WGS) entry which is preliminary data.</text>
</comment>